<evidence type="ECO:0000256" key="3">
    <source>
        <dbReference type="ARBA" id="ARBA00022741"/>
    </source>
</evidence>
<dbReference type="PROSITE" id="PS50893">
    <property type="entry name" value="ABC_TRANSPORTER_2"/>
    <property type="match status" value="1"/>
</dbReference>
<dbReference type="InterPro" id="IPR050166">
    <property type="entry name" value="ABC_transporter_ATP-bind"/>
</dbReference>
<accession>A0A099GK10</accession>
<proteinExistence type="inferred from homology"/>
<dbReference type="RefSeq" id="WP_036707639.1">
    <property type="nucleotide sequence ID" value="NZ_JRKQ01000012.1"/>
</dbReference>
<dbReference type="PANTHER" id="PTHR42788:SF19">
    <property type="entry name" value="ALIPHATIC SULFONATES IMPORT ATP-BINDING PROTEIN SSUB 2"/>
    <property type="match status" value="1"/>
</dbReference>
<gene>
    <name evidence="6" type="ORF">IX56_04180</name>
</gene>
<name>A0A099GK10_9RHOB</name>
<dbReference type="SMART" id="SM00382">
    <property type="entry name" value="AAA"/>
    <property type="match status" value="1"/>
</dbReference>
<dbReference type="EMBL" id="JRKQ01000012">
    <property type="protein sequence ID" value="KGJ23061.1"/>
    <property type="molecule type" value="Genomic_DNA"/>
</dbReference>
<dbReference type="InterPro" id="IPR003593">
    <property type="entry name" value="AAA+_ATPase"/>
</dbReference>
<keyword evidence="3" id="KW-0547">Nucleotide-binding</keyword>
<reference evidence="6 7" key="2">
    <citation type="submission" date="2014-10" db="EMBL/GenBank/DDBJ databases">
        <title>Paracoccus sanguinis sp. nov., isolated from clinical specimens of New York State patients.</title>
        <authorList>
            <person name="Mingle L.A."/>
            <person name="Cole J.A."/>
            <person name="Lapierre P."/>
            <person name="Musser K.A."/>
        </authorList>
    </citation>
    <scope>NUCLEOTIDE SEQUENCE [LARGE SCALE GENOMIC DNA]</scope>
    <source>
        <strain evidence="6 7">5503</strain>
    </source>
</reference>
<evidence type="ECO:0000313" key="6">
    <source>
        <dbReference type="EMBL" id="KGJ23061.1"/>
    </source>
</evidence>
<evidence type="ECO:0000259" key="5">
    <source>
        <dbReference type="PROSITE" id="PS50893"/>
    </source>
</evidence>
<sequence length="203" mass="21311">MRLEIDGRAFGERQVLGRVSLSLGRGERVALLGPSGIGKTTLMRIVAGLDRGFQGRREVPERLAMVFQEPTLLPWRSAAANLTLPTGASAAEAARLMAAVGLAGREAAYPRQLSLGQQRRLALARAFAARPDILLMDEPFASLDAETAGRMLELTDRLLGDSGAGLILVTHDPAHAARLGARALTLSGAPATLAAAPVTSASR</sequence>
<evidence type="ECO:0000313" key="7">
    <source>
        <dbReference type="Proteomes" id="UP000029858"/>
    </source>
</evidence>
<feature type="domain" description="ABC transporter" evidence="5">
    <location>
        <begin position="1"/>
        <end position="201"/>
    </location>
</feature>
<dbReference type="GO" id="GO:0016887">
    <property type="term" value="F:ATP hydrolysis activity"/>
    <property type="evidence" value="ECO:0007669"/>
    <property type="project" value="InterPro"/>
</dbReference>
<dbReference type="AlphaFoldDB" id="A0A099GK10"/>
<evidence type="ECO:0000256" key="1">
    <source>
        <dbReference type="ARBA" id="ARBA00005417"/>
    </source>
</evidence>
<dbReference type="SUPFAM" id="SSF52540">
    <property type="entry name" value="P-loop containing nucleoside triphosphate hydrolases"/>
    <property type="match status" value="1"/>
</dbReference>
<reference evidence="6 7" key="1">
    <citation type="submission" date="2014-09" db="EMBL/GenBank/DDBJ databases">
        <authorList>
            <person name="McGinnis J.M."/>
            <person name="Wolfgang W.J."/>
        </authorList>
    </citation>
    <scope>NUCLEOTIDE SEQUENCE [LARGE SCALE GENOMIC DNA]</scope>
    <source>
        <strain evidence="6 7">5503</strain>
    </source>
</reference>
<protein>
    <submittedName>
        <fullName evidence="6">ABC transporter ATP-binding protein</fullName>
    </submittedName>
</protein>
<dbReference type="InterPro" id="IPR003439">
    <property type="entry name" value="ABC_transporter-like_ATP-bd"/>
</dbReference>
<dbReference type="InterPro" id="IPR027417">
    <property type="entry name" value="P-loop_NTPase"/>
</dbReference>
<keyword evidence="4 6" id="KW-0067">ATP-binding</keyword>
<dbReference type="Gene3D" id="3.40.50.300">
    <property type="entry name" value="P-loop containing nucleotide triphosphate hydrolases"/>
    <property type="match status" value="1"/>
</dbReference>
<comment type="caution">
    <text evidence="6">The sequence shown here is derived from an EMBL/GenBank/DDBJ whole genome shotgun (WGS) entry which is preliminary data.</text>
</comment>
<keyword evidence="2" id="KW-0813">Transport</keyword>
<evidence type="ECO:0000256" key="2">
    <source>
        <dbReference type="ARBA" id="ARBA00022448"/>
    </source>
</evidence>
<organism evidence="6 7">
    <name type="scientific">Paracoccus sanguinis</name>
    <dbReference type="NCBI Taxonomy" id="1545044"/>
    <lineage>
        <taxon>Bacteria</taxon>
        <taxon>Pseudomonadati</taxon>
        <taxon>Pseudomonadota</taxon>
        <taxon>Alphaproteobacteria</taxon>
        <taxon>Rhodobacterales</taxon>
        <taxon>Paracoccaceae</taxon>
        <taxon>Paracoccus</taxon>
    </lineage>
</organism>
<dbReference type="InterPro" id="IPR017871">
    <property type="entry name" value="ABC_transporter-like_CS"/>
</dbReference>
<dbReference type="Proteomes" id="UP000029858">
    <property type="component" value="Unassembled WGS sequence"/>
</dbReference>
<comment type="similarity">
    <text evidence="1">Belongs to the ABC transporter superfamily.</text>
</comment>
<dbReference type="Pfam" id="PF00005">
    <property type="entry name" value="ABC_tran"/>
    <property type="match status" value="1"/>
</dbReference>
<dbReference type="PROSITE" id="PS00211">
    <property type="entry name" value="ABC_TRANSPORTER_1"/>
    <property type="match status" value="1"/>
</dbReference>
<evidence type="ECO:0000256" key="4">
    <source>
        <dbReference type="ARBA" id="ARBA00022840"/>
    </source>
</evidence>
<dbReference type="GO" id="GO:0005524">
    <property type="term" value="F:ATP binding"/>
    <property type="evidence" value="ECO:0007669"/>
    <property type="project" value="UniProtKB-KW"/>
</dbReference>
<dbReference type="PANTHER" id="PTHR42788">
    <property type="entry name" value="TAURINE IMPORT ATP-BINDING PROTEIN-RELATED"/>
    <property type="match status" value="1"/>
</dbReference>